<dbReference type="OrthoDB" id="77878at2759"/>
<organism evidence="1 2">
    <name type="scientific">Caenorhabditis auriculariae</name>
    <dbReference type="NCBI Taxonomy" id="2777116"/>
    <lineage>
        <taxon>Eukaryota</taxon>
        <taxon>Metazoa</taxon>
        <taxon>Ecdysozoa</taxon>
        <taxon>Nematoda</taxon>
        <taxon>Chromadorea</taxon>
        <taxon>Rhabditida</taxon>
        <taxon>Rhabditina</taxon>
        <taxon>Rhabditomorpha</taxon>
        <taxon>Rhabditoidea</taxon>
        <taxon>Rhabditidae</taxon>
        <taxon>Peloderinae</taxon>
        <taxon>Caenorhabditis</taxon>
    </lineage>
</organism>
<reference evidence="1" key="1">
    <citation type="submission" date="2020-10" db="EMBL/GenBank/DDBJ databases">
        <authorList>
            <person name="Kikuchi T."/>
        </authorList>
    </citation>
    <scope>NUCLEOTIDE SEQUENCE</scope>
    <source>
        <strain evidence="1">NKZ352</strain>
    </source>
</reference>
<evidence type="ECO:0000313" key="1">
    <source>
        <dbReference type="EMBL" id="CAD6195239.1"/>
    </source>
</evidence>
<dbReference type="AlphaFoldDB" id="A0A8S1HH16"/>
<comment type="caution">
    <text evidence="1">The sequence shown here is derived from an EMBL/GenBank/DDBJ whole genome shotgun (WGS) entry which is preliminary data.</text>
</comment>
<protein>
    <recommendedName>
        <fullName evidence="3">Transmembrane protein 53</fullName>
    </recommendedName>
</protein>
<name>A0A8S1HH16_9PELO</name>
<dbReference type="Proteomes" id="UP000835052">
    <property type="component" value="Unassembled WGS sequence"/>
</dbReference>
<dbReference type="EMBL" id="CAJGYM010000053">
    <property type="protein sequence ID" value="CAD6195239.1"/>
    <property type="molecule type" value="Genomic_DNA"/>
</dbReference>
<evidence type="ECO:0000313" key="2">
    <source>
        <dbReference type="Proteomes" id="UP000835052"/>
    </source>
</evidence>
<keyword evidence="2" id="KW-1185">Reference proteome</keyword>
<dbReference type="PANTHER" id="PTHR12265">
    <property type="entry name" value="TRANSMEMBRANE PROTEIN 53"/>
    <property type="match status" value="1"/>
</dbReference>
<dbReference type="InterPro" id="IPR008547">
    <property type="entry name" value="DUF829_TMEM53"/>
</dbReference>
<dbReference type="InterPro" id="IPR029058">
    <property type="entry name" value="AB_hydrolase_fold"/>
</dbReference>
<dbReference type="PANTHER" id="PTHR12265:SF41">
    <property type="entry name" value="TRANSMEMBRANE PROTEIN 53"/>
    <property type="match status" value="1"/>
</dbReference>
<evidence type="ECO:0008006" key="3">
    <source>
        <dbReference type="Google" id="ProtNLM"/>
    </source>
</evidence>
<accession>A0A8S1HH16</accession>
<sequence>MLVEILCALLVAFVGFYTYWMTVVVPAEVEDREAEAAVNESPSKKGDRAITTLVDGSSTLVILFGWAGCRDRYLAKYAQYYEQSGVSTIRFTAPIAKIRSFASYRAFAKAFHKNLLTSIPSQKLPRNIYFHTFSMNGVSLFAAFWDYVSKNEDAAKIKKSTSGIIFDSSPAFTSPSQSANAVSFATLPPSSYPSALRESYRAVLFTFFSFHRGVMWLRSLVEKDVYEKHFAYFKMLTFDDLPKKQLYIYGPADLVCSEESIEEFAKTMEARGVATSKLRLLDSLHCQHLRTHPKTYASECLDFVRSGNLPESHSRVALEARTPEELACEEIPEELAMY</sequence>
<dbReference type="Pfam" id="PF05705">
    <property type="entry name" value="DUF829"/>
    <property type="match status" value="1"/>
</dbReference>
<dbReference type="SUPFAM" id="SSF53474">
    <property type="entry name" value="alpha/beta-Hydrolases"/>
    <property type="match status" value="1"/>
</dbReference>
<proteinExistence type="predicted"/>
<gene>
    <name evidence="1" type="ORF">CAUJ_LOCUS11158</name>
</gene>